<name>A0ABD2L557_9BILA</name>
<dbReference type="InterPro" id="IPR036918">
    <property type="entry name" value="Pyrv_Knase_C_sf"/>
</dbReference>
<dbReference type="PROSITE" id="PS51030">
    <property type="entry name" value="NUCLEAR_REC_DBD_2"/>
    <property type="match status" value="1"/>
</dbReference>
<evidence type="ECO:0000256" key="5">
    <source>
        <dbReference type="ARBA" id="ARBA00008663"/>
    </source>
</evidence>
<dbReference type="AlphaFoldDB" id="A0ABD2L557"/>
<evidence type="ECO:0000256" key="12">
    <source>
        <dbReference type="ARBA" id="ARBA00022833"/>
    </source>
</evidence>
<evidence type="ECO:0000256" key="6">
    <source>
        <dbReference type="ARBA" id="ARBA00012142"/>
    </source>
</evidence>
<keyword evidence="15" id="KW-0805">Transcription regulation</keyword>
<keyword evidence="17" id="KW-0324">Glycolysis</keyword>
<dbReference type="GO" id="GO:0003677">
    <property type="term" value="F:DNA binding"/>
    <property type="evidence" value="ECO:0007669"/>
    <property type="project" value="UniProtKB-KW"/>
</dbReference>
<evidence type="ECO:0000256" key="10">
    <source>
        <dbReference type="ARBA" id="ARBA00022771"/>
    </source>
</evidence>
<dbReference type="GO" id="GO:0016301">
    <property type="term" value="F:kinase activity"/>
    <property type="evidence" value="ECO:0007669"/>
    <property type="project" value="UniProtKB-KW"/>
</dbReference>
<evidence type="ECO:0000256" key="21">
    <source>
        <dbReference type="ARBA" id="ARBA00023317"/>
    </source>
</evidence>
<dbReference type="InterPro" id="IPR018209">
    <property type="entry name" value="Pyrv_Knase_AS"/>
</dbReference>
<dbReference type="SUPFAM" id="SSF57716">
    <property type="entry name" value="Glucocorticoid receptor-like (DNA-binding domain)"/>
    <property type="match status" value="1"/>
</dbReference>
<dbReference type="SUPFAM" id="SSF51621">
    <property type="entry name" value="Phosphoenolpyruvate/pyruvate domain"/>
    <property type="match status" value="1"/>
</dbReference>
<evidence type="ECO:0000313" key="25">
    <source>
        <dbReference type="Proteomes" id="UP001620626"/>
    </source>
</evidence>
<evidence type="ECO:0000256" key="2">
    <source>
        <dbReference type="ARBA" id="ARBA00004123"/>
    </source>
</evidence>
<keyword evidence="19" id="KW-0675">Receptor</keyword>
<dbReference type="Pfam" id="PF00224">
    <property type="entry name" value="PK"/>
    <property type="match status" value="2"/>
</dbReference>
<accession>A0ABD2L557</accession>
<keyword evidence="9" id="KW-0547">Nucleotide-binding</keyword>
<dbReference type="InterPro" id="IPR015793">
    <property type="entry name" value="Pyrv_Knase_brl"/>
</dbReference>
<evidence type="ECO:0000256" key="7">
    <source>
        <dbReference type="ARBA" id="ARBA00022679"/>
    </source>
</evidence>
<sequence>MTHVRKTGIICSIGSECRSVEMLVQLIESGMDVARMNFSDGDHEYLGGTIKNVREAGKWTKRIVAIALEMKVPEIGTVLLAKGGSAENLEASDAREPTDSENFGFAVKQGVDIIFASFIQNAAGVETIREVLGEAGKNIKIIAKIENQEGVDNVDEIIAASDGVMVAWGDLDIEVSAQVFLAQKMMIAKCNMARKPVITATQMLETMVNKPRPTRDEGSDVANAVLDGSDCVMLSGESAKGDYPVESLKTMHDICLEAETAFFHSRYFKELLQNTPSPTGPSETIASAAANAASRCRASAIIVLTTTGKSAQDCSRRRMPIPVLAITRYERLARQLKLCRGVFPVYYPHMERDTKWTEDVNKRIAYGIGVGKERGFIHNGDFVVIVTGWQAGAGFTNTMHPKAPYLPSYLTSGQKCVVCGDAATGLHYRAITCEGCKGFFRRAFQRAMHFECKGHKKCPIGKDNTRNGCQQCRLDKCLAQGMDPQLVLNESQRVAKKSLIERNRMRKQLERVQARVRKAMRVKEAAAVAADGAAAAMAAEGRESVGLRVRSFVKKCARDFCEQVDNRVLGMDTAQFGAAPAEDQFVKLWSHLLARMVAFGNSFAQFAALDPVCSSDFSRRKRMAIICNDHMMEKR</sequence>
<evidence type="ECO:0000256" key="3">
    <source>
        <dbReference type="ARBA" id="ARBA00004997"/>
    </source>
</evidence>
<evidence type="ECO:0000256" key="14">
    <source>
        <dbReference type="ARBA" id="ARBA00022842"/>
    </source>
</evidence>
<dbReference type="PANTHER" id="PTHR11817">
    <property type="entry name" value="PYRUVATE KINASE"/>
    <property type="match status" value="1"/>
</dbReference>
<proteinExistence type="inferred from homology"/>
<dbReference type="FunFam" id="3.30.50.10:FF:000030">
    <property type="entry name" value="Nuclear Hormone Receptor family"/>
    <property type="match status" value="1"/>
</dbReference>
<dbReference type="Pfam" id="PF00105">
    <property type="entry name" value="zf-C4"/>
    <property type="match status" value="1"/>
</dbReference>
<dbReference type="InterPro" id="IPR001697">
    <property type="entry name" value="Pyr_Knase"/>
</dbReference>
<keyword evidence="16" id="KW-0238">DNA-binding</keyword>
<keyword evidence="14" id="KW-0460">Magnesium</keyword>
<evidence type="ECO:0000256" key="16">
    <source>
        <dbReference type="ARBA" id="ARBA00023125"/>
    </source>
</evidence>
<dbReference type="EMBL" id="JBICBT010000542">
    <property type="protein sequence ID" value="KAL3110357.1"/>
    <property type="molecule type" value="Genomic_DNA"/>
</dbReference>
<dbReference type="GO" id="GO:0008270">
    <property type="term" value="F:zinc ion binding"/>
    <property type="evidence" value="ECO:0007669"/>
    <property type="project" value="UniProtKB-KW"/>
</dbReference>
<comment type="similarity">
    <text evidence="5">Belongs to the pyruvate kinase family.</text>
</comment>
<dbReference type="SMART" id="SM00399">
    <property type="entry name" value="ZnF_C4"/>
    <property type="match status" value="1"/>
</dbReference>
<keyword evidence="18" id="KW-0804">Transcription</keyword>
<dbReference type="PRINTS" id="PR00047">
    <property type="entry name" value="STROIDFINGER"/>
</dbReference>
<keyword evidence="25" id="KW-1185">Reference proteome</keyword>
<dbReference type="PROSITE" id="PS00110">
    <property type="entry name" value="PYRUVATE_KINASE"/>
    <property type="match status" value="1"/>
</dbReference>
<keyword evidence="13" id="KW-0067">ATP-binding</keyword>
<dbReference type="Gene3D" id="3.30.50.10">
    <property type="entry name" value="Erythroid Transcription Factor GATA-1, subunit A"/>
    <property type="match status" value="1"/>
</dbReference>
<dbReference type="NCBIfam" id="TIGR01064">
    <property type="entry name" value="pyruv_kin"/>
    <property type="match status" value="1"/>
</dbReference>
<evidence type="ECO:0000256" key="1">
    <source>
        <dbReference type="ARBA" id="ARBA00001958"/>
    </source>
</evidence>
<evidence type="ECO:0000256" key="8">
    <source>
        <dbReference type="ARBA" id="ARBA00022723"/>
    </source>
</evidence>
<dbReference type="InterPro" id="IPR015795">
    <property type="entry name" value="Pyrv_Knase_C"/>
</dbReference>
<dbReference type="Gene3D" id="3.20.20.60">
    <property type="entry name" value="Phosphoenolpyruvate-binding domains"/>
    <property type="match status" value="2"/>
</dbReference>
<evidence type="ECO:0000256" key="18">
    <source>
        <dbReference type="ARBA" id="ARBA00023163"/>
    </source>
</evidence>
<dbReference type="Gene3D" id="2.40.33.10">
    <property type="entry name" value="PK beta-barrel domain-like"/>
    <property type="match status" value="1"/>
</dbReference>
<comment type="similarity">
    <text evidence="4">Belongs to the nuclear hormone receptor family.</text>
</comment>
<evidence type="ECO:0000256" key="11">
    <source>
        <dbReference type="ARBA" id="ARBA00022777"/>
    </source>
</evidence>
<dbReference type="EC" id="2.7.1.40" evidence="6"/>
<comment type="cofactor">
    <cofactor evidence="1">
        <name>K(+)</name>
        <dbReference type="ChEBI" id="CHEBI:29103"/>
    </cofactor>
</comment>
<keyword evidence="10" id="KW-0863">Zinc-finger</keyword>
<evidence type="ECO:0000256" key="15">
    <source>
        <dbReference type="ARBA" id="ARBA00023015"/>
    </source>
</evidence>
<gene>
    <name evidence="24" type="ORF">niasHT_011795</name>
</gene>
<dbReference type="InterPro" id="IPR001728">
    <property type="entry name" value="ThyrH_rcpt"/>
</dbReference>
<evidence type="ECO:0000256" key="19">
    <source>
        <dbReference type="ARBA" id="ARBA00023170"/>
    </source>
</evidence>
<dbReference type="InterPro" id="IPR001628">
    <property type="entry name" value="Znf_hrmn_rcpt"/>
</dbReference>
<dbReference type="Pfam" id="PF02887">
    <property type="entry name" value="PK_C"/>
    <property type="match status" value="1"/>
</dbReference>
<keyword evidence="21" id="KW-0670">Pyruvate</keyword>
<protein>
    <recommendedName>
        <fullName evidence="6">pyruvate kinase</fullName>
        <ecNumber evidence="6">2.7.1.40</ecNumber>
    </recommendedName>
</protein>
<keyword evidence="11" id="KW-0418">Kinase</keyword>
<evidence type="ECO:0000313" key="24">
    <source>
        <dbReference type="EMBL" id="KAL3110357.1"/>
    </source>
</evidence>
<dbReference type="FunFam" id="3.20.20.60:FF:000001">
    <property type="entry name" value="Pyruvate kinase"/>
    <property type="match status" value="1"/>
</dbReference>
<keyword evidence="22" id="KW-0175">Coiled coil</keyword>
<feature type="coiled-coil region" evidence="22">
    <location>
        <begin position="495"/>
        <end position="522"/>
    </location>
</feature>
<dbReference type="InterPro" id="IPR013088">
    <property type="entry name" value="Znf_NHR/GATA"/>
</dbReference>
<keyword evidence="7" id="KW-0808">Transferase</keyword>
<keyword evidence="8" id="KW-0479">Metal-binding</keyword>
<evidence type="ECO:0000259" key="23">
    <source>
        <dbReference type="PROSITE" id="PS51030"/>
    </source>
</evidence>
<dbReference type="GO" id="GO:0005634">
    <property type="term" value="C:nucleus"/>
    <property type="evidence" value="ECO:0007669"/>
    <property type="project" value="UniProtKB-SubCell"/>
</dbReference>
<feature type="domain" description="Nuclear receptor" evidence="23">
    <location>
        <begin position="413"/>
        <end position="489"/>
    </location>
</feature>
<evidence type="ECO:0000256" key="20">
    <source>
        <dbReference type="ARBA" id="ARBA00023242"/>
    </source>
</evidence>
<dbReference type="GO" id="GO:0005524">
    <property type="term" value="F:ATP binding"/>
    <property type="evidence" value="ECO:0007669"/>
    <property type="project" value="UniProtKB-KW"/>
</dbReference>
<keyword evidence="20" id="KW-0539">Nucleus</keyword>
<organism evidence="24 25">
    <name type="scientific">Heterodera trifolii</name>
    <dbReference type="NCBI Taxonomy" id="157864"/>
    <lineage>
        <taxon>Eukaryota</taxon>
        <taxon>Metazoa</taxon>
        <taxon>Ecdysozoa</taxon>
        <taxon>Nematoda</taxon>
        <taxon>Chromadorea</taxon>
        <taxon>Rhabditida</taxon>
        <taxon>Tylenchina</taxon>
        <taxon>Tylenchomorpha</taxon>
        <taxon>Tylenchoidea</taxon>
        <taxon>Heteroderidae</taxon>
        <taxon>Heteroderinae</taxon>
        <taxon>Heterodera</taxon>
    </lineage>
</organism>
<evidence type="ECO:0000256" key="17">
    <source>
        <dbReference type="ARBA" id="ARBA00023152"/>
    </source>
</evidence>
<dbReference type="InterPro" id="IPR015806">
    <property type="entry name" value="Pyrv_Knase_insert_dom_sf"/>
</dbReference>
<comment type="subcellular location">
    <subcellularLocation>
        <location evidence="2">Nucleus</location>
    </subcellularLocation>
</comment>
<evidence type="ECO:0000256" key="9">
    <source>
        <dbReference type="ARBA" id="ARBA00022741"/>
    </source>
</evidence>
<dbReference type="GO" id="GO:0004743">
    <property type="term" value="F:pyruvate kinase activity"/>
    <property type="evidence" value="ECO:0007669"/>
    <property type="project" value="UniProtKB-EC"/>
</dbReference>
<dbReference type="InterPro" id="IPR015813">
    <property type="entry name" value="Pyrv/PenolPyrv_kinase-like_dom"/>
</dbReference>
<dbReference type="SUPFAM" id="SSF52935">
    <property type="entry name" value="PK C-terminal domain-like"/>
    <property type="match status" value="1"/>
</dbReference>
<reference evidence="24 25" key="1">
    <citation type="submission" date="2024-10" db="EMBL/GenBank/DDBJ databases">
        <authorList>
            <person name="Kim D."/>
        </authorList>
    </citation>
    <scope>NUCLEOTIDE SEQUENCE [LARGE SCALE GENOMIC DNA]</scope>
    <source>
        <strain evidence="24">BH-2024</strain>
    </source>
</reference>
<evidence type="ECO:0000256" key="13">
    <source>
        <dbReference type="ARBA" id="ARBA00022840"/>
    </source>
</evidence>
<comment type="pathway">
    <text evidence="3">Carbohydrate degradation; glycolysis; pyruvate from D-glyceraldehyde 3-phosphate: step 5/5.</text>
</comment>
<evidence type="ECO:0000256" key="22">
    <source>
        <dbReference type="SAM" id="Coils"/>
    </source>
</evidence>
<comment type="caution">
    <text evidence="24">The sequence shown here is derived from an EMBL/GenBank/DDBJ whole genome shotgun (WGS) entry which is preliminary data.</text>
</comment>
<dbReference type="InterPro" id="IPR040442">
    <property type="entry name" value="Pyrv_kinase-like_dom_sf"/>
</dbReference>
<dbReference type="Gene3D" id="3.40.1380.20">
    <property type="entry name" value="Pyruvate kinase, C-terminal domain"/>
    <property type="match status" value="1"/>
</dbReference>
<dbReference type="PROSITE" id="PS00031">
    <property type="entry name" value="NUCLEAR_REC_DBD_1"/>
    <property type="match status" value="1"/>
</dbReference>
<dbReference type="Proteomes" id="UP001620626">
    <property type="component" value="Unassembled WGS sequence"/>
</dbReference>
<dbReference type="PRINTS" id="PR00546">
    <property type="entry name" value="THYROIDHORMR"/>
</dbReference>
<evidence type="ECO:0000256" key="4">
    <source>
        <dbReference type="ARBA" id="ARBA00005993"/>
    </source>
</evidence>
<keyword evidence="12" id="KW-0862">Zinc</keyword>